<dbReference type="InterPro" id="IPR058922">
    <property type="entry name" value="WHD_DRP"/>
</dbReference>
<dbReference type="PANTHER" id="PTHR23155">
    <property type="entry name" value="DISEASE RESISTANCE PROTEIN RP"/>
    <property type="match status" value="1"/>
</dbReference>
<reference evidence="3" key="1">
    <citation type="submission" date="2017-07" db="EMBL/GenBank/DDBJ databases">
        <title>Taro Niue Genome Assembly and Annotation.</title>
        <authorList>
            <person name="Atibalentja N."/>
            <person name="Keating K."/>
            <person name="Fields C.J."/>
        </authorList>
    </citation>
    <scope>NUCLEOTIDE SEQUENCE</scope>
    <source>
        <strain evidence="3">Niue_2</strain>
        <tissue evidence="3">Leaf</tissue>
    </source>
</reference>
<dbReference type="AlphaFoldDB" id="A0A843U8U7"/>
<name>A0A843U8U7_COLES</name>
<dbReference type="InterPro" id="IPR036388">
    <property type="entry name" value="WH-like_DNA-bd_sf"/>
</dbReference>
<accession>A0A843U8U7</accession>
<comment type="caution">
    <text evidence="3">The sequence shown here is derived from an EMBL/GenBank/DDBJ whole genome shotgun (WGS) entry which is preliminary data.</text>
</comment>
<dbReference type="Pfam" id="PF23559">
    <property type="entry name" value="WHD_DRP"/>
    <property type="match status" value="1"/>
</dbReference>
<dbReference type="OrthoDB" id="695281at2759"/>
<dbReference type="InterPro" id="IPR032675">
    <property type="entry name" value="LRR_dom_sf"/>
</dbReference>
<evidence type="ECO:0000256" key="1">
    <source>
        <dbReference type="ARBA" id="ARBA00022821"/>
    </source>
</evidence>
<sequence>MDGGMERLCEEISKTLGGSPLAATTVGSLLNVYFDREYWKSISTMIAPHLKECFAYCSVFPKDYKFKRQELVFSWMAQGHVKPGDPQMQSLEWWGDKHFDDLLSLSFFDRSHRRGRQTRDSYVMHDLIHDLADHCVVVKGCQGRISEKIRHLSWFVDSPSDLLGCNSIHILNKCERLQTLLLECSFSENQHSPISSLDSFLDKNVCKKLRRLRCLRLIHCPVTRLPASISNLKHVRFLDLLWSDVQELHGNLGDLCNLQTLIIRYSPMLERLPEQVGCLTNLRHLTIKLAENLTELPGSLCKLTNLRHLDISGSKILEYLPEGVIKLCNLEALILYGCDRLKNLPDRIG</sequence>
<dbReference type="Gene3D" id="3.80.10.10">
    <property type="entry name" value="Ribonuclease Inhibitor"/>
    <property type="match status" value="1"/>
</dbReference>
<feature type="domain" description="Disease resistance protein winged helix" evidence="2">
    <location>
        <begin position="59"/>
        <end position="132"/>
    </location>
</feature>
<dbReference type="Proteomes" id="UP000652761">
    <property type="component" value="Unassembled WGS sequence"/>
</dbReference>
<evidence type="ECO:0000259" key="2">
    <source>
        <dbReference type="Pfam" id="PF23559"/>
    </source>
</evidence>
<evidence type="ECO:0000313" key="3">
    <source>
        <dbReference type="EMBL" id="MQL79911.1"/>
    </source>
</evidence>
<dbReference type="SUPFAM" id="SSF52047">
    <property type="entry name" value="RNI-like"/>
    <property type="match status" value="1"/>
</dbReference>
<protein>
    <recommendedName>
        <fullName evidence="2">Disease resistance protein winged helix domain-containing protein</fullName>
    </recommendedName>
</protein>
<keyword evidence="4" id="KW-1185">Reference proteome</keyword>
<dbReference type="GO" id="GO:0098542">
    <property type="term" value="P:defense response to other organism"/>
    <property type="evidence" value="ECO:0007669"/>
    <property type="project" value="TreeGrafter"/>
</dbReference>
<dbReference type="Gene3D" id="1.10.10.10">
    <property type="entry name" value="Winged helix-like DNA-binding domain superfamily/Winged helix DNA-binding domain"/>
    <property type="match status" value="1"/>
</dbReference>
<organism evidence="3 4">
    <name type="scientific">Colocasia esculenta</name>
    <name type="common">Wild taro</name>
    <name type="synonym">Arum esculentum</name>
    <dbReference type="NCBI Taxonomy" id="4460"/>
    <lineage>
        <taxon>Eukaryota</taxon>
        <taxon>Viridiplantae</taxon>
        <taxon>Streptophyta</taxon>
        <taxon>Embryophyta</taxon>
        <taxon>Tracheophyta</taxon>
        <taxon>Spermatophyta</taxon>
        <taxon>Magnoliopsida</taxon>
        <taxon>Liliopsida</taxon>
        <taxon>Araceae</taxon>
        <taxon>Aroideae</taxon>
        <taxon>Colocasieae</taxon>
        <taxon>Colocasia</taxon>
    </lineage>
</organism>
<proteinExistence type="predicted"/>
<evidence type="ECO:0000313" key="4">
    <source>
        <dbReference type="Proteomes" id="UP000652761"/>
    </source>
</evidence>
<dbReference type="InterPro" id="IPR044974">
    <property type="entry name" value="Disease_R_plants"/>
</dbReference>
<dbReference type="PANTHER" id="PTHR23155:SF1205">
    <property type="entry name" value="DISEASE RESISTANCE PROTEIN RPM1"/>
    <property type="match status" value="1"/>
</dbReference>
<keyword evidence="1" id="KW-0611">Plant defense</keyword>
<dbReference type="EMBL" id="NMUH01000482">
    <property type="protein sequence ID" value="MQL79911.1"/>
    <property type="molecule type" value="Genomic_DNA"/>
</dbReference>
<gene>
    <name evidence="3" type="ORF">Taro_012358</name>
</gene>